<dbReference type="PATRIC" id="fig|49547.3.peg.1339"/>
<dbReference type="EMBL" id="LWMV01000178">
    <property type="protein sequence ID" value="KZX11921.1"/>
    <property type="molecule type" value="Genomic_DNA"/>
</dbReference>
<comment type="caution">
    <text evidence="2">The sequence shown here is derived from an EMBL/GenBank/DDBJ whole genome shotgun (WGS) entry which is preliminary data.</text>
</comment>
<gene>
    <name evidence="2" type="ORF">MBCUR_12450</name>
</gene>
<dbReference type="Proteomes" id="UP000077245">
    <property type="component" value="Unassembled WGS sequence"/>
</dbReference>
<dbReference type="Pfam" id="PF01568">
    <property type="entry name" value="Molydop_binding"/>
    <property type="match status" value="1"/>
</dbReference>
<dbReference type="RefSeq" id="WP_084269572.1">
    <property type="nucleotide sequence ID" value="NZ_LWMV01000178.1"/>
</dbReference>
<name>A0A166AE80_9EURY</name>
<evidence type="ECO:0000313" key="3">
    <source>
        <dbReference type="Proteomes" id="UP000077245"/>
    </source>
</evidence>
<accession>A0A166AE80</accession>
<dbReference type="SUPFAM" id="SSF50692">
    <property type="entry name" value="ADC-like"/>
    <property type="match status" value="1"/>
</dbReference>
<protein>
    <submittedName>
        <fullName evidence="2">Molybdopterin dinucleotide binding domain protein</fullName>
    </submittedName>
</protein>
<evidence type="ECO:0000259" key="1">
    <source>
        <dbReference type="Pfam" id="PF01568"/>
    </source>
</evidence>
<dbReference type="GO" id="GO:0043546">
    <property type="term" value="F:molybdopterin cofactor binding"/>
    <property type="evidence" value="ECO:0007669"/>
    <property type="project" value="InterPro"/>
</dbReference>
<dbReference type="AlphaFoldDB" id="A0A166AE80"/>
<feature type="domain" description="Molybdopterin dinucleotide-binding" evidence="1">
    <location>
        <begin position="29"/>
        <end position="128"/>
    </location>
</feature>
<dbReference type="Gene3D" id="2.40.40.20">
    <property type="match status" value="1"/>
</dbReference>
<dbReference type="OrthoDB" id="116806at2157"/>
<dbReference type="GO" id="GO:0016491">
    <property type="term" value="F:oxidoreductase activity"/>
    <property type="evidence" value="ECO:0007669"/>
    <property type="project" value="InterPro"/>
</dbReference>
<organism evidence="2 3">
    <name type="scientific">Methanobrevibacter curvatus</name>
    <dbReference type="NCBI Taxonomy" id="49547"/>
    <lineage>
        <taxon>Archaea</taxon>
        <taxon>Methanobacteriati</taxon>
        <taxon>Methanobacteriota</taxon>
        <taxon>Methanomada group</taxon>
        <taxon>Methanobacteria</taxon>
        <taxon>Methanobacteriales</taxon>
        <taxon>Methanobacteriaceae</taxon>
        <taxon>Methanobrevibacter</taxon>
    </lineage>
</organism>
<dbReference type="InterPro" id="IPR006657">
    <property type="entry name" value="MoPterin_dinucl-bd_dom"/>
</dbReference>
<proteinExistence type="predicted"/>
<keyword evidence="3" id="KW-1185">Reference proteome</keyword>
<evidence type="ECO:0000313" key="2">
    <source>
        <dbReference type="EMBL" id="KZX11921.1"/>
    </source>
</evidence>
<dbReference type="InterPro" id="IPR009010">
    <property type="entry name" value="Asp_de-COase-like_dom_sf"/>
</dbReference>
<sequence length="178" mass="19938">MTYVDKPSVPNVVKFAEPSATKRDKLEVMLNTGSDIYQGACKKRGSTLKDEYRYASGTAYMDPNDMAKLGVKNWDKAIVKTDYGEVVVFVAHSRDAPHEGQIFICKGPWANVVVSPETYCCCDPTYKGVPASIEVTEEEPLLMADLMAEVYKKYNEDETSTGNRLVKLPDNNVSHYRH</sequence>
<dbReference type="STRING" id="49547.MBCUR_12450"/>
<reference evidence="2 3" key="1">
    <citation type="submission" date="2016-04" db="EMBL/GenBank/DDBJ databases">
        <title>Genome sequence of Methanobrevibacter curvatus DSM 11111.</title>
        <authorList>
            <person name="Poehlein A."/>
            <person name="Seedorf H."/>
            <person name="Daniel R."/>
        </authorList>
    </citation>
    <scope>NUCLEOTIDE SEQUENCE [LARGE SCALE GENOMIC DNA]</scope>
    <source>
        <strain evidence="2 3">DSM 11111</strain>
    </source>
</reference>